<name>A0A2T4JBL7_FUSBL</name>
<evidence type="ECO:0000256" key="4">
    <source>
        <dbReference type="ARBA" id="ARBA00022989"/>
    </source>
</evidence>
<reference evidence="7 8" key="1">
    <citation type="submission" date="2018-03" db="EMBL/GenBank/DDBJ databases">
        <title>Rhodobacter blasticus.</title>
        <authorList>
            <person name="Meyer T.E."/>
            <person name="Miller S."/>
            <person name="Lodha T."/>
            <person name="Gandham S."/>
            <person name="Chintalapati S."/>
            <person name="Chintalapati V.R."/>
        </authorList>
    </citation>
    <scope>NUCLEOTIDE SEQUENCE [LARGE SCALE GENOMIC DNA]</scope>
    <source>
        <strain evidence="7 8">DSM 2131</strain>
    </source>
</reference>
<gene>
    <name evidence="7" type="ORF">C5F44_05205</name>
</gene>
<dbReference type="GO" id="GO:0005886">
    <property type="term" value="C:plasma membrane"/>
    <property type="evidence" value="ECO:0007669"/>
    <property type="project" value="UniProtKB-SubCell"/>
</dbReference>
<evidence type="ECO:0000256" key="3">
    <source>
        <dbReference type="ARBA" id="ARBA00022692"/>
    </source>
</evidence>
<dbReference type="EMBL" id="PZKE01000004">
    <property type="protein sequence ID" value="PTE15217.1"/>
    <property type="molecule type" value="Genomic_DNA"/>
</dbReference>
<accession>A0A2T4JBL7</accession>
<evidence type="ECO:0000313" key="8">
    <source>
        <dbReference type="Proteomes" id="UP000241362"/>
    </source>
</evidence>
<comment type="caution">
    <text evidence="7">The sequence shown here is derived from an EMBL/GenBank/DDBJ whole genome shotgun (WGS) entry which is preliminary data.</text>
</comment>
<proteinExistence type="predicted"/>
<keyword evidence="2" id="KW-1003">Cell membrane</keyword>
<keyword evidence="3 6" id="KW-0812">Transmembrane</keyword>
<dbReference type="PANTHER" id="PTHR30086:SF20">
    <property type="entry name" value="ARGININE EXPORTER PROTEIN ARGO-RELATED"/>
    <property type="match status" value="1"/>
</dbReference>
<dbReference type="Pfam" id="PF01810">
    <property type="entry name" value="LysE"/>
    <property type="match status" value="1"/>
</dbReference>
<keyword evidence="8" id="KW-1185">Reference proteome</keyword>
<dbReference type="RefSeq" id="WP_107672468.1">
    <property type="nucleotide sequence ID" value="NZ_PZKE01000004.1"/>
</dbReference>
<dbReference type="GO" id="GO:0015171">
    <property type="term" value="F:amino acid transmembrane transporter activity"/>
    <property type="evidence" value="ECO:0007669"/>
    <property type="project" value="TreeGrafter"/>
</dbReference>
<evidence type="ECO:0000256" key="6">
    <source>
        <dbReference type="SAM" id="Phobius"/>
    </source>
</evidence>
<feature type="transmembrane region" description="Helical" evidence="6">
    <location>
        <begin position="76"/>
        <end position="93"/>
    </location>
</feature>
<evidence type="ECO:0000256" key="1">
    <source>
        <dbReference type="ARBA" id="ARBA00004651"/>
    </source>
</evidence>
<evidence type="ECO:0000256" key="5">
    <source>
        <dbReference type="ARBA" id="ARBA00023136"/>
    </source>
</evidence>
<dbReference type="Proteomes" id="UP000241362">
    <property type="component" value="Unassembled WGS sequence"/>
</dbReference>
<feature type="transmembrane region" description="Helical" evidence="6">
    <location>
        <begin position="6"/>
        <end position="29"/>
    </location>
</feature>
<feature type="transmembrane region" description="Helical" evidence="6">
    <location>
        <begin position="150"/>
        <end position="172"/>
    </location>
</feature>
<dbReference type="AlphaFoldDB" id="A0A2T4JBL7"/>
<dbReference type="PANTHER" id="PTHR30086">
    <property type="entry name" value="ARGININE EXPORTER PROTEIN ARGO"/>
    <property type="match status" value="1"/>
</dbReference>
<feature type="transmembrane region" description="Helical" evidence="6">
    <location>
        <begin position="188"/>
        <end position="205"/>
    </location>
</feature>
<sequence length="206" mass="21944">MTVTGYQLLLYALGMAGLWIVPGPVWVALMARSLSGGFTAAWPLAVGVALGDLVWPLAAILGLTWIESSYGDVLSLLRWVAAIVFLIMGALLLRKPSDRPEADRRLTRPGLWAGFSVGVAAVIGNPKAILFYMGALPGFFPLGRLGTMDIVLVLLISTLVPLAGNLGLALFLDRARDLLATPERIRRLNMTAGILLIGVGLAIPFL</sequence>
<evidence type="ECO:0000256" key="2">
    <source>
        <dbReference type="ARBA" id="ARBA00022475"/>
    </source>
</evidence>
<organism evidence="7 8">
    <name type="scientific">Fuscovulum blasticum DSM 2131</name>
    <dbReference type="NCBI Taxonomy" id="1188250"/>
    <lineage>
        <taxon>Bacteria</taxon>
        <taxon>Pseudomonadati</taxon>
        <taxon>Pseudomonadota</taxon>
        <taxon>Alphaproteobacteria</taxon>
        <taxon>Rhodobacterales</taxon>
        <taxon>Paracoccaceae</taxon>
        <taxon>Pseudogemmobacter</taxon>
    </lineage>
</organism>
<feature type="transmembrane region" description="Helical" evidence="6">
    <location>
        <begin position="113"/>
        <end position="135"/>
    </location>
</feature>
<keyword evidence="5 6" id="KW-0472">Membrane</keyword>
<keyword evidence="4 6" id="KW-1133">Transmembrane helix</keyword>
<protein>
    <submittedName>
        <fullName evidence="7">Lysine transporter LysE</fullName>
    </submittedName>
</protein>
<feature type="transmembrane region" description="Helical" evidence="6">
    <location>
        <begin position="41"/>
        <end position="64"/>
    </location>
</feature>
<evidence type="ECO:0000313" key="7">
    <source>
        <dbReference type="EMBL" id="PTE15217.1"/>
    </source>
</evidence>
<dbReference type="InterPro" id="IPR001123">
    <property type="entry name" value="LeuE-type"/>
</dbReference>
<comment type="subcellular location">
    <subcellularLocation>
        <location evidence="1">Cell membrane</location>
        <topology evidence="1">Multi-pass membrane protein</topology>
    </subcellularLocation>
</comment>